<name>A0AAD4EKP4_9AGAM</name>
<dbReference type="RefSeq" id="XP_041233548.1">
    <property type="nucleotide sequence ID" value="XM_041370969.1"/>
</dbReference>
<dbReference type="Gene3D" id="3.40.50.300">
    <property type="entry name" value="P-loop containing nucleotide triphosphate hydrolases"/>
    <property type="match status" value="1"/>
</dbReference>
<dbReference type="EMBL" id="JABBWK010000002">
    <property type="protein sequence ID" value="KAG1907973.1"/>
    <property type="molecule type" value="Genomic_DNA"/>
</dbReference>
<dbReference type="Proteomes" id="UP001195769">
    <property type="component" value="Unassembled WGS sequence"/>
</dbReference>
<accession>A0AAD4EKP4</accession>
<keyword evidence="2" id="KW-1185">Reference proteome</keyword>
<organism evidence="1 2">
    <name type="scientific">Suillus fuscotomentosus</name>
    <dbReference type="NCBI Taxonomy" id="1912939"/>
    <lineage>
        <taxon>Eukaryota</taxon>
        <taxon>Fungi</taxon>
        <taxon>Dikarya</taxon>
        <taxon>Basidiomycota</taxon>
        <taxon>Agaricomycotina</taxon>
        <taxon>Agaricomycetes</taxon>
        <taxon>Agaricomycetidae</taxon>
        <taxon>Boletales</taxon>
        <taxon>Suillineae</taxon>
        <taxon>Suillaceae</taxon>
        <taxon>Suillus</taxon>
    </lineage>
</organism>
<dbReference type="GeneID" id="64665267"/>
<protein>
    <submittedName>
        <fullName evidence="1">Uncharacterized protein</fullName>
    </submittedName>
</protein>
<dbReference type="InterPro" id="IPR027417">
    <property type="entry name" value="P-loop_NTPase"/>
</dbReference>
<proteinExistence type="predicted"/>
<gene>
    <name evidence="1" type="ORF">F5891DRAFT_221419</name>
</gene>
<dbReference type="AlphaFoldDB" id="A0AAD4EKP4"/>
<comment type="caution">
    <text evidence="1">The sequence shown here is derived from an EMBL/GenBank/DDBJ whole genome shotgun (WGS) entry which is preliminary data.</text>
</comment>
<sequence>MFSFSLMVTVGDSRCLSTGSIWSIHIAQNCILRNRKFPTRAAAQARAGPLHSEARSVTTEQDEHPMVLGLTASPMFGGNPTAAFRKLEANLDCVIHSPRANRDELLTHVHCPIFRHVCYDTPQYSDHNYTSKNLSAVDAIIATMNIGSRIPWSQLWLLFFLPYLI</sequence>
<evidence type="ECO:0000313" key="1">
    <source>
        <dbReference type="EMBL" id="KAG1907973.1"/>
    </source>
</evidence>
<reference evidence="1" key="1">
    <citation type="journal article" date="2020" name="New Phytol.">
        <title>Comparative genomics reveals dynamic genome evolution in host specialist ectomycorrhizal fungi.</title>
        <authorList>
            <person name="Lofgren L.A."/>
            <person name="Nguyen N.H."/>
            <person name="Vilgalys R."/>
            <person name="Ruytinx J."/>
            <person name="Liao H.L."/>
            <person name="Branco S."/>
            <person name="Kuo A."/>
            <person name="LaButti K."/>
            <person name="Lipzen A."/>
            <person name="Andreopoulos W."/>
            <person name="Pangilinan J."/>
            <person name="Riley R."/>
            <person name="Hundley H."/>
            <person name="Na H."/>
            <person name="Barry K."/>
            <person name="Grigoriev I.V."/>
            <person name="Stajich J.E."/>
            <person name="Kennedy P.G."/>
        </authorList>
    </citation>
    <scope>NUCLEOTIDE SEQUENCE</scope>
    <source>
        <strain evidence="1">FC203</strain>
    </source>
</reference>
<evidence type="ECO:0000313" key="2">
    <source>
        <dbReference type="Proteomes" id="UP001195769"/>
    </source>
</evidence>